<keyword evidence="3" id="KW-1185">Reference proteome</keyword>
<evidence type="ECO:0000313" key="3">
    <source>
        <dbReference type="Proteomes" id="UP000521872"/>
    </source>
</evidence>
<dbReference type="EMBL" id="JAACJL010000031">
    <property type="protein sequence ID" value="KAF4616588.1"/>
    <property type="molecule type" value="Genomic_DNA"/>
</dbReference>
<proteinExistence type="predicted"/>
<organism evidence="2 3">
    <name type="scientific">Agrocybe pediades</name>
    <dbReference type="NCBI Taxonomy" id="84607"/>
    <lineage>
        <taxon>Eukaryota</taxon>
        <taxon>Fungi</taxon>
        <taxon>Dikarya</taxon>
        <taxon>Basidiomycota</taxon>
        <taxon>Agaricomycotina</taxon>
        <taxon>Agaricomycetes</taxon>
        <taxon>Agaricomycetidae</taxon>
        <taxon>Agaricales</taxon>
        <taxon>Agaricineae</taxon>
        <taxon>Strophariaceae</taxon>
        <taxon>Agrocybe</taxon>
    </lineage>
</organism>
<accession>A0A8H4VNL3</accession>
<feature type="region of interest" description="Disordered" evidence="1">
    <location>
        <begin position="305"/>
        <end position="342"/>
    </location>
</feature>
<name>A0A8H4VNL3_9AGAR</name>
<evidence type="ECO:0000313" key="2">
    <source>
        <dbReference type="EMBL" id="KAF4616588.1"/>
    </source>
</evidence>
<dbReference type="InterPro" id="IPR016181">
    <property type="entry name" value="Acyl_CoA_acyltransferase"/>
</dbReference>
<evidence type="ECO:0000256" key="1">
    <source>
        <dbReference type="SAM" id="MobiDB-lite"/>
    </source>
</evidence>
<protein>
    <submittedName>
        <fullName evidence="2">Uncharacterized protein</fullName>
    </submittedName>
</protein>
<feature type="compositionally biased region" description="Acidic residues" evidence="1">
    <location>
        <begin position="85"/>
        <end position="107"/>
    </location>
</feature>
<reference evidence="2 3" key="1">
    <citation type="submission" date="2019-12" db="EMBL/GenBank/DDBJ databases">
        <authorList>
            <person name="Floudas D."/>
            <person name="Bentzer J."/>
            <person name="Ahren D."/>
            <person name="Johansson T."/>
            <person name="Persson P."/>
            <person name="Tunlid A."/>
        </authorList>
    </citation>
    <scope>NUCLEOTIDE SEQUENCE [LARGE SCALE GENOMIC DNA]</scope>
    <source>
        <strain evidence="2 3">CBS 102.39</strain>
    </source>
</reference>
<sequence>MLSTHEDTTVESHTSDHLLDFAPCAHFFGVIMHDPDGWPESEPSVASVAVPQPTFDAASESAAASPAPETVIDSDGPPSPAPVTDNEEESGQEEEEVPTDIDSEDEAGVDHAKPQVVDGTERASSQQGMAPSAHPLRHRFPLGVHLAPPSGMPIGIVYLWKSTQSNAEDPDPNAPVLRMGYYIAPDYRTDEQISTLLSEKVVKHAFANLSCHRLQLTVLQGKEKYPRGLATALGFRLEGTKRLAFFFSHLGEWQDITSFGLLAVDWQIETDKRCEAIRLRSVAELDTLLDRHQKELDKFYKAEQRKKLKRTGSEGIVQDQPSQVTGNGGSGASKRRRTAEEN</sequence>
<feature type="compositionally biased region" description="Basic residues" evidence="1">
    <location>
        <begin position="333"/>
        <end position="342"/>
    </location>
</feature>
<dbReference type="SUPFAM" id="SSF55729">
    <property type="entry name" value="Acyl-CoA N-acyltransferases (Nat)"/>
    <property type="match status" value="1"/>
</dbReference>
<feature type="compositionally biased region" description="Low complexity" evidence="1">
    <location>
        <begin position="57"/>
        <end position="69"/>
    </location>
</feature>
<gene>
    <name evidence="2" type="ORF">D9613_008533</name>
</gene>
<dbReference type="AlphaFoldDB" id="A0A8H4VNL3"/>
<feature type="region of interest" description="Disordered" evidence="1">
    <location>
        <begin position="39"/>
        <end position="135"/>
    </location>
</feature>
<dbReference type="Gene3D" id="3.40.630.30">
    <property type="match status" value="1"/>
</dbReference>
<comment type="caution">
    <text evidence="2">The sequence shown here is derived from an EMBL/GenBank/DDBJ whole genome shotgun (WGS) entry which is preliminary data.</text>
</comment>
<dbReference type="Proteomes" id="UP000521872">
    <property type="component" value="Unassembled WGS sequence"/>
</dbReference>